<evidence type="ECO:0000256" key="1">
    <source>
        <dbReference type="SAM" id="MobiDB-lite"/>
    </source>
</evidence>
<dbReference type="InterPro" id="IPR038765">
    <property type="entry name" value="Papain-like_cys_pep_sf"/>
</dbReference>
<dbReference type="GeneID" id="10505065"/>
<feature type="compositionally biased region" description="Low complexity" evidence="1">
    <location>
        <begin position="177"/>
        <end position="197"/>
    </location>
</feature>
<dbReference type="SUPFAM" id="SSF54001">
    <property type="entry name" value="Cysteine proteinases"/>
    <property type="match status" value="1"/>
</dbReference>
<dbReference type="AlphaFoldDB" id="F1A258"/>
<protein>
    <recommendedName>
        <fullName evidence="2">OTU domain-containing protein</fullName>
    </recommendedName>
</protein>
<feature type="region of interest" description="Disordered" evidence="1">
    <location>
        <begin position="153"/>
        <end position="207"/>
    </location>
</feature>
<dbReference type="Pfam" id="PF02338">
    <property type="entry name" value="OTU"/>
    <property type="match status" value="1"/>
</dbReference>
<dbReference type="InterPro" id="IPR003323">
    <property type="entry name" value="OTU_dom"/>
</dbReference>
<dbReference type="InParanoid" id="F1A258"/>
<evidence type="ECO:0000313" key="4">
    <source>
        <dbReference type="Proteomes" id="UP000001064"/>
    </source>
</evidence>
<dbReference type="InterPro" id="IPR050704">
    <property type="entry name" value="Peptidase_C85-like"/>
</dbReference>
<feature type="region of interest" description="Disordered" evidence="1">
    <location>
        <begin position="85"/>
        <end position="139"/>
    </location>
</feature>
<dbReference type="OrthoDB" id="19054at2759"/>
<dbReference type="Proteomes" id="UP000001064">
    <property type="component" value="Unassembled WGS sequence"/>
</dbReference>
<dbReference type="Gene3D" id="3.90.70.80">
    <property type="match status" value="1"/>
</dbReference>
<accession>F1A258</accession>
<dbReference type="KEGG" id="dpp:DICPUDRAFT_84282"/>
<reference evidence="4" key="1">
    <citation type="journal article" date="2011" name="Genome Biol.">
        <title>Comparative genomics of the social amoebae Dictyostelium discoideum and Dictyostelium purpureum.</title>
        <authorList>
            <consortium name="US DOE Joint Genome Institute (JGI-PGF)"/>
            <person name="Sucgang R."/>
            <person name="Kuo A."/>
            <person name="Tian X."/>
            <person name="Salerno W."/>
            <person name="Parikh A."/>
            <person name="Feasley C.L."/>
            <person name="Dalin E."/>
            <person name="Tu H."/>
            <person name="Huang E."/>
            <person name="Barry K."/>
            <person name="Lindquist E."/>
            <person name="Shapiro H."/>
            <person name="Bruce D."/>
            <person name="Schmutz J."/>
            <person name="Salamov A."/>
            <person name="Fey P."/>
            <person name="Gaudet P."/>
            <person name="Anjard C."/>
            <person name="Babu M.M."/>
            <person name="Basu S."/>
            <person name="Bushmanova Y."/>
            <person name="van der Wel H."/>
            <person name="Katoh-Kurasawa M."/>
            <person name="Dinh C."/>
            <person name="Coutinho P.M."/>
            <person name="Saito T."/>
            <person name="Elias M."/>
            <person name="Schaap P."/>
            <person name="Kay R.R."/>
            <person name="Henrissat B."/>
            <person name="Eichinger L."/>
            <person name="Rivero F."/>
            <person name="Putnam N.H."/>
            <person name="West C.M."/>
            <person name="Loomis W.F."/>
            <person name="Chisholm R.L."/>
            <person name="Shaulsky G."/>
            <person name="Strassmann J.E."/>
            <person name="Queller D.C."/>
            <person name="Kuspa A."/>
            <person name="Grigoriev I.V."/>
        </authorList>
    </citation>
    <scope>NUCLEOTIDE SEQUENCE [LARGE SCALE GENOMIC DNA]</scope>
    <source>
        <strain evidence="4">QSDP1</strain>
    </source>
</reference>
<proteinExistence type="predicted"/>
<dbReference type="GO" id="GO:0004843">
    <property type="term" value="F:cysteine-type deubiquitinase activity"/>
    <property type="evidence" value="ECO:0000318"/>
    <property type="project" value="GO_Central"/>
</dbReference>
<feature type="domain" description="OTU" evidence="2">
    <location>
        <begin position="240"/>
        <end position="373"/>
    </location>
</feature>
<dbReference type="CDD" id="cd22758">
    <property type="entry name" value="OTU_232R-like"/>
    <property type="match status" value="1"/>
</dbReference>
<evidence type="ECO:0000313" key="3">
    <source>
        <dbReference type="EMBL" id="EGC29728.1"/>
    </source>
</evidence>
<name>F1A258_DICPU</name>
<dbReference type="VEuPathDB" id="AmoebaDB:DICPUDRAFT_84282"/>
<organism evidence="3 4">
    <name type="scientific">Dictyostelium purpureum</name>
    <name type="common">Slime mold</name>
    <dbReference type="NCBI Taxonomy" id="5786"/>
    <lineage>
        <taxon>Eukaryota</taxon>
        <taxon>Amoebozoa</taxon>
        <taxon>Evosea</taxon>
        <taxon>Eumycetozoa</taxon>
        <taxon>Dictyostelia</taxon>
        <taxon>Dictyosteliales</taxon>
        <taxon>Dictyosteliaceae</taxon>
        <taxon>Dictyostelium</taxon>
    </lineage>
</organism>
<dbReference type="EMBL" id="GL871398">
    <property type="protein sequence ID" value="EGC29728.1"/>
    <property type="molecule type" value="Genomic_DNA"/>
</dbReference>
<dbReference type="MEROPS" id="C85.A07"/>
<sequence length="374" mass="43525">MAKKEIKHDNPMDALTFKSPEAFKNTIFYIKIKFNFFTIKKLKLTNQYSLRNNHKKEENYYESDICNDYFYDDEYYEAYHKINNPSYEPQQQQSPPQSSQQQSQSQAQAQQQSQAQAQQKQQKSPQSSQPQPKPTSSIPDYKKLFRAMDEYEKLQQQEPEPELESQHQHQHQHHQQHNQQNHQQQQQSKPQTQQQSTPNVNSHIIDGQGQYCEPMDINSAVEDYAALTRLYDRLDLYNLENSRDIPGDGNCQMHALSDQVFGDLNHGPEIRRAIVAWLRDNKNFTLNNGAKLSQFANTNDWNSYCNRMSRNGTWGDHLTLLAASELLKSQITIISSVESERSSIIEIIPSSIQNSREILLSHYAKHYGSLRSKP</sequence>
<dbReference type="FunFam" id="3.90.70.80:FF:000012">
    <property type="entry name" value="OTU domain-containing protein DDB_G0284757"/>
    <property type="match status" value="1"/>
</dbReference>
<dbReference type="PANTHER" id="PTHR12419">
    <property type="entry name" value="OTU DOMAIN CONTAINING PROTEIN"/>
    <property type="match status" value="1"/>
</dbReference>
<gene>
    <name evidence="3" type="ORF">DICPUDRAFT_84282</name>
</gene>
<dbReference type="PANTHER" id="PTHR12419:SF11">
    <property type="entry name" value="OTU DOMAIN-CONTAINING PROTEIN DDB_G0284757"/>
    <property type="match status" value="1"/>
</dbReference>
<dbReference type="RefSeq" id="XP_003293754.1">
    <property type="nucleotide sequence ID" value="XM_003293706.1"/>
</dbReference>
<dbReference type="PROSITE" id="PS50802">
    <property type="entry name" value="OTU"/>
    <property type="match status" value="1"/>
</dbReference>
<keyword evidence="4" id="KW-1185">Reference proteome</keyword>
<evidence type="ECO:0000259" key="2">
    <source>
        <dbReference type="PROSITE" id="PS50802"/>
    </source>
</evidence>
<dbReference type="eggNOG" id="KOG2605">
    <property type="taxonomic scope" value="Eukaryota"/>
</dbReference>
<feature type="compositionally biased region" description="Low complexity" evidence="1">
    <location>
        <begin position="89"/>
        <end position="130"/>
    </location>
</feature>